<dbReference type="Gene3D" id="1.10.530.10">
    <property type="match status" value="1"/>
</dbReference>
<sequence>MRKAGFLISFLCAAFLSSCGDAALRDGEAEVDALPVMRWDFRPESEAWTQAAIAALLEDAPTLLAMVPADTDTWCPAYPENGPEERAAFWAGVLSALAKHESTWNPKAAGGGGRWLGLVQIAPKSANYYGCGLNRSELFVGTKNLECAVKIMERQVPKGGVVSGTKSPWPGMARDWAPFRSASKRADMAAWVRQQDYCRKE</sequence>
<feature type="signal peptide" evidence="2">
    <location>
        <begin position="1"/>
        <end position="22"/>
    </location>
</feature>
<name>A0A1Y5S153_9RHOB</name>
<feature type="chain" id="PRO_5013164777" evidence="2">
    <location>
        <begin position="23"/>
        <end position="201"/>
    </location>
</feature>
<dbReference type="InterPro" id="IPR008258">
    <property type="entry name" value="Transglycosylase_SLT_dom_1"/>
</dbReference>
<protein>
    <submittedName>
        <fullName evidence="4">Transglycosylase SLT domain protein</fullName>
    </submittedName>
</protein>
<dbReference type="Proteomes" id="UP000193409">
    <property type="component" value="Unassembled WGS sequence"/>
</dbReference>
<dbReference type="Pfam" id="PF01464">
    <property type="entry name" value="SLT"/>
    <property type="match status" value="1"/>
</dbReference>
<feature type="domain" description="Transglycosylase SLT" evidence="3">
    <location>
        <begin position="85"/>
        <end position="156"/>
    </location>
</feature>
<dbReference type="EMBL" id="FWFQ01000006">
    <property type="protein sequence ID" value="SLN27590.1"/>
    <property type="molecule type" value="Genomic_DNA"/>
</dbReference>
<organism evidence="4 5">
    <name type="scientific">Pseudoruegeria aquimaris</name>
    <dbReference type="NCBI Taxonomy" id="393663"/>
    <lineage>
        <taxon>Bacteria</taxon>
        <taxon>Pseudomonadati</taxon>
        <taxon>Pseudomonadota</taxon>
        <taxon>Alphaproteobacteria</taxon>
        <taxon>Rhodobacterales</taxon>
        <taxon>Roseobacteraceae</taxon>
        <taxon>Pseudoruegeria</taxon>
    </lineage>
</organism>
<dbReference type="PROSITE" id="PS51257">
    <property type="entry name" value="PROKAR_LIPOPROTEIN"/>
    <property type="match status" value="1"/>
</dbReference>
<evidence type="ECO:0000259" key="3">
    <source>
        <dbReference type="Pfam" id="PF01464"/>
    </source>
</evidence>
<evidence type="ECO:0000256" key="2">
    <source>
        <dbReference type="SAM" id="SignalP"/>
    </source>
</evidence>
<dbReference type="CDD" id="cd00442">
    <property type="entry name" value="Lyz-like"/>
    <property type="match status" value="1"/>
</dbReference>
<evidence type="ECO:0000313" key="4">
    <source>
        <dbReference type="EMBL" id="SLN27590.1"/>
    </source>
</evidence>
<accession>A0A1Y5S153</accession>
<dbReference type="RefSeq" id="WP_085867807.1">
    <property type="nucleotide sequence ID" value="NZ_FWFQ01000006.1"/>
</dbReference>
<dbReference type="InterPro" id="IPR023346">
    <property type="entry name" value="Lysozyme-like_dom_sf"/>
</dbReference>
<dbReference type="AlphaFoldDB" id="A0A1Y5S153"/>
<evidence type="ECO:0000313" key="5">
    <source>
        <dbReference type="Proteomes" id="UP000193409"/>
    </source>
</evidence>
<proteinExistence type="inferred from homology"/>
<keyword evidence="2" id="KW-0732">Signal</keyword>
<keyword evidence="5" id="KW-1185">Reference proteome</keyword>
<comment type="similarity">
    <text evidence="1">Belongs to the virb1 family.</text>
</comment>
<reference evidence="4 5" key="1">
    <citation type="submission" date="2017-03" db="EMBL/GenBank/DDBJ databases">
        <authorList>
            <person name="Afonso C.L."/>
            <person name="Miller P.J."/>
            <person name="Scott M.A."/>
            <person name="Spackman E."/>
            <person name="Goraichik I."/>
            <person name="Dimitrov K.M."/>
            <person name="Suarez D.L."/>
            <person name="Swayne D.E."/>
        </authorList>
    </citation>
    <scope>NUCLEOTIDE SEQUENCE [LARGE SCALE GENOMIC DNA]</scope>
    <source>
        <strain evidence="4 5">CECT 7680</strain>
    </source>
</reference>
<gene>
    <name evidence="4" type="ORF">PSA7680_01246</name>
</gene>
<dbReference type="SUPFAM" id="SSF53955">
    <property type="entry name" value="Lysozyme-like"/>
    <property type="match status" value="1"/>
</dbReference>
<evidence type="ECO:0000256" key="1">
    <source>
        <dbReference type="ARBA" id="ARBA00009387"/>
    </source>
</evidence>